<protein>
    <submittedName>
        <fullName evidence="2">Uncharacterized protein</fullName>
    </submittedName>
</protein>
<dbReference type="Proteomes" id="UP001596447">
    <property type="component" value="Unassembled WGS sequence"/>
</dbReference>
<keyword evidence="1" id="KW-1133">Transmembrane helix</keyword>
<comment type="caution">
    <text evidence="2">The sequence shown here is derived from an EMBL/GenBank/DDBJ whole genome shotgun (WGS) entry which is preliminary data.</text>
</comment>
<proteinExistence type="predicted"/>
<sequence length="80" mass="8554">MAVDPLDHYDVVYRATRDAVRDTALLFVATGVLVLVVLFGLQMAIYSFSASTVTLGSVAVGVLSASLALLAVWRLAGLWR</sequence>
<keyword evidence="1" id="KW-0812">Transmembrane</keyword>
<dbReference type="EMBL" id="JBHTAR010000011">
    <property type="protein sequence ID" value="MFC7201381.1"/>
    <property type="molecule type" value="Genomic_DNA"/>
</dbReference>
<evidence type="ECO:0000313" key="2">
    <source>
        <dbReference type="EMBL" id="MFC7201381.1"/>
    </source>
</evidence>
<feature type="transmembrane region" description="Helical" evidence="1">
    <location>
        <begin position="24"/>
        <end position="48"/>
    </location>
</feature>
<name>A0ABD5Z881_9EURY</name>
<keyword evidence="1" id="KW-0472">Membrane</keyword>
<dbReference type="AlphaFoldDB" id="A0ABD5Z881"/>
<evidence type="ECO:0000313" key="3">
    <source>
        <dbReference type="Proteomes" id="UP001596447"/>
    </source>
</evidence>
<feature type="transmembrane region" description="Helical" evidence="1">
    <location>
        <begin position="54"/>
        <end position="76"/>
    </location>
</feature>
<reference evidence="2 3" key="1">
    <citation type="journal article" date="2019" name="Int. J. Syst. Evol. Microbiol.">
        <title>The Global Catalogue of Microorganisms (GCM) 10K type strain sequencing project: providing services to taxonomists for standard genome sequencing and annotation.</title>
        <authorList>
            <consortium name="The Broad Institute Genomics Platform"/>
            <consortium name="The Broad Institute Genome Sequencing Center for Infectious Disease"/>
            <person name="Wu L."/>
            <person name="Ma J."/>
        </authorList>
    </citation>
    <scope>NUCLEOTIDE SEQUENCE [LARGE SCALE GENOMIC DNA]</scope>
    <source>
        <strain evidence="2 3">XZGYJ-43</strain>
    </source>
</reference>
<keyword evidence="3" id="KW-1185">Reference proteome</keyword>
<gene>
    <name evidence="2" type="ORF">ACFQJ9_18555</name>
</gene>
<dbReference type="RefSeq" id="WP_279528129.1">
    <property type="nucleotide sequence ID" value="NZ_CP122312.1"/>
</dbReference>
<accession>A0ABD5Z881</accession>
<organism evidence="2 3">
    <name type="scientific">Halospeciosus flavus</name>
    <dbReference type="NCBI Taxonomy" id="3032283"/>
    <lineage>
        <taxon>Archaea</taxon>
        <taxon>Methanobacteriati</taxon>
        <taxon>Methanobacteriota</taxon>
        <taxon>Stenosarchaea group</taxon>
        <taxon>Halobacteria</taxon>
        <taxon>Halobacteriales</taxon>
        <taxon>Halobacteriaceae</taxon>
        <taxon>Halospeciosus</taxon>
    </lineage>
</organism>
<evidence type="ECO:0000256" key="1">
    <source>
        <dbReference type="SAM" id="Phobius"/>
    </source>
</evidence>